<dbReference type="InterPro" id="IPR021842">
    <property type="entry name" value="DUF3435"/>
</dbReference>
<keyword evidence="4" id="KW-1185">Reference proteome</keyword>
<feature type="domain" description="C2H2-type" evidence="2">
    <location>
        <begin position="669"/>
        <end position="690"/>
    </location>
</feature>
<evidence type="ECO:0000256" key="1">
    <source>
        <dbReference type="SAM" id="MobiDB-lite"/>
    </source>
</evidence>
<dbReference type="eggNOG" id="ENOG502QW3K">
    <property type="taxonomic scope" value="Eukaryota"/>
</dbReference>
<evidence type="ECO:0000259" key="2">
    <source>
        <dbReference type="PROSITE" id="PS00028"/>
    </source>
</evidence>
<dbReference type="AlphaFoldDB" id="E9DJP4"/>
<protein>
    <recommendedName>
        <fullName evidence="2">C2H2-type domain-containing protein</fullName>
    </recommendedName>
</protein>
<reference evidence="4" key="2">
    <citation type="submission" date="2010-03" db="EMBL/GenBank/DDBJ databases">
        <title>The genome sequence of Coccidioides posadasii strain Silveira.</title>
        <authorList>
            <consortium name="The Broad Institute Genome Sequencing Center for Infectious Disease"/>
            <person name="Neafsey D."/>
            <person name="Orbach M."/>
            <person name="Henn M.R."/>
            <person name="Cole G.T."/>
            <person name="Galgiani J."/>
            <person name="Gardner M.J."/>
            <person name="Kirkland T.N."/>
            <person name="Taylor J.W."/>
            <person name="Young S.K."/>
            <person name="Zeng Q."/>
            <person name="Koehrsen M."/>
            <person name="Alvarado L."/>
            <person name="Berlin A."/>
            <person name="Borenstein D."/>
            <person name="Chapman S.B."/>
            <person name="Chen Z."/>
            <person name="Engels R."/>
            <person name="Freedman E."/>
            <person name="Gellesch M."/>
            <person name="Goldberg J."/>
            <person name="Griggs A."/>
            <person name="Gujja S."/>
            <person name="Heilman E."/>
            <person name="Heiman D."/>
            <person name="Howarth C."/>
            <person name="Jen D."/>
            <person name="Larson L."/>
            <person name="Mehta T."/>
            <person name="Neiman D."/>
            <person name="Park D."/>
            <person name="Pearson M."/>
            <person name="Richards J."/>
            <person name="Roberts A."/>
            <person name="Saif S."/>
            <person name="Shea T."/>
            <person name="Shenoy N."/>
            <person name="Sisk P."/>
            <person name="Stolte C."/>
            <person name="Sykes S."/>
            <person name="Walk T."/>
            <person name="White J."/>
            <person name="Yandava C."/>
            <person name="Haas B."/>
            <person name="Nusbaum C."/>
            <person name="Birren B."/>
        </authorList>
    </citation>
    <scope>NUCLEOTIDE SEQUENCE [LARGE SCALE GENOMIC DNA]</scope>
    <source>
        <strain evidence="4">RMSCC 757 / Silveira</strain>
    </source>
</reference>
<feature type="region of interest" description="Disordered" evidence="1">
    <location>
        <begin position="575"/>
        <end position="601"/>
    </location>
</feature>
<feature type="region of interest" description="Disordered" evidence="1">
    <location>
        <begin position="1"/>
        <end position="46"/>
    </location>
</feature>
<dbReference type="HOGENOM" id="CLU_015282_1_0_1"/>
<dbReference type="VEuPathDB" id="FungiDB:D8B26_008066"/>
<reference evidence="4" key="1">
    <citation type="journal article" date="2010" name="Genome Res.">
        <title>Population genomic sequencing of Coccidioides fungi reveals recent hybridization and transposon control.</title>
        <authorList>
            <person name="Neafsey D.E."/>
            <person name="Barker B.M."/>
            <person name="Sharpton T.J."/>
            <person name="Stajich J.E."/>
            <person name="Park D.J."/>
            <person name="Whiston E."/>
            <person name="Hung C.-Y."/>
            <person name="McMahan C."/>
            <person name="White J."/>
            <person name="Sykes S."/>
            <person name="Heiman D."/>
            <person name="Young S."/>
            <person name="Zeng Q."/>
            <person name="Abouelleil A."/>
            <person name="Aftuck L."/>
            <person name="Bessette D."/>
            <person name="Brown A."/>
            <person name="FitzGerald M."/>
            <person name="Lui A."/>
            <person name="Macdonald J.P."/>
            <person name="Priest M."/>
            <person name="Orbach M.J."/>
            <person name="Galgiani J.N."/>
            <person name="Kirkland T.N."/>
            <person name="Cole G.T."/>
            <person name="Birren B.W."/>
            <person name="Henn M.R."/>
            <person name="Taylor J.W."/>
            <person name="Rounsley S.D."/>
        </authorList>
    </citation>
    <scope>NUCLEOTIDE SEQUENCE [LARGE SCALE GENOMIC DNA]</scope>
    <source>
        <strain evidence="4">RMSCC 757 / Silveira</strain>
    </source>
</reference>
<gene>
    <name evidence="3" type="ORF">CPSG_10033</name>
</gene>
<dbReference type="VEuPathDB" id="FungiDB:CPSG_10033"/>
<dbReference type="PANTHER" id="PTHR37535:SF2">
    <property type="entry name" value="FINGER DOMAIN PROTEIN, PUTATIVE (AFU_ORTHOLOGUE AFUA_6G09300)-RELATED"/>
    <property type="match status" value="1"/>
</dbReference>
<accession>E9DJP4</accession>
<evidence type="ECO:0000313" key="4">
    <source>
        <dbReference type="Proteomes" id="UP000002497"/>
    </source>
</evidence>
<dbReference type="Pfam" id="PF11917">
    <property type="entry name" value="DUF3435"/>
    <property type="match status" value="1"/>
</dbReference>
<name>E9DJP4_COCPS</name>
<dbReference type="EMBL" id="GL636521">
    <property type="protein sequence ID" value="EFW13352.1"/>
    <property type="molecule type" value="Genomic_DNA"/>
</dbReference>
<dbReference type="OrthoDB" id="4206656at2759"/>
<dbReference type="InterPro" id="IPR013087">
    <property type="entry name" value="Znf_C2H2_type"/>
</dbReference>
<organism evidence="4">
    <name type="scientific">Coccidioides posadasii (strain RMSCC 757 / Silveira)</name>
    <name type="common">Valley fever fungus</name>
    <dbReference type="NCBI Taxonomy" id="443226"/>
    <lineage>
        <taxon>Eukaryota</taxon>
        <taxon>Fungi</taxon>
        <taxon>Dikarya</taxon>
        <taxon>Ascomycota</taxon>
        <taxon>Pezizomycotina</taxon>
        <taxon>Eurotiomycetes</taxon>
        <taxon>Eurotiomycetidae</taxon>
        <taxon>Onygenales</taxon>
        <taxon>Onygenaceae</taxon>
        <taxon>Coccidioides</taxon>
    </lineage>
</organism>
<sequence length="700" mass="81549">MESDGPEQPAKHSQTRVSYPIPSQLLRDDEGDFSDDPLDDTGLDLSAIPEDFDKAHGTLSQQGRMEERWRRYCKAKLQEQRADDKWRDPKHALCEASDNDIHWFLGWCLKLHFHQYYKKVTKSKMHDEDSTNVWWGIKFLIMEHGLDMQKGRKVPMYIEDMVPFNETILSTQEKKFWLGFKRIQVCLYNTLGLFTIHQKNALLSLQYKDLQFSLQKDPKGGPPIPLVELTAERVKKFMGSTDLITFPLPEVIYGPSLVFCPHTYLFGMMFHAKAFQHPGLTSMAQLRKLFVRQGCQQMPLCLKHETAGWYIFCETELVKGTPVIQCKKPMPKQKMGRLLVVFSKIHGWLHPLFSHQFRYGGGKILNESEWVSKEQRMLIMKHADHHTFVEHYHPQTVGTDMIQTICSLNPEKELMQAVARQDQWRDQHQPRYLTAEEKKSVESNPELMAAIHKLDTLKAKFSRTRNPSLPAHIHLQEQEVTNTQKQLLRALQKKMQLEFDKKQAFLNIEAQLSGNMVKDSEEEPPSEDTLHPILYKLLQKLLSYPTSDCLEAEWQRRNEAVDFVVLYCDVLEGSPRRGRPKKTQQPMGSSGPDGDSNSKDVHMIRKQPSTYDELLRLTAEHIKKAPKPHACFQCFADRKQPDEVHCRMFYNSGCLTRHFDSHHLEDEQCNWCELSVLHTMHLQRHAKDVHRTHSRLRPPL</sequence>
<dbReference type="STRING" id="443226.E9DJP4"/>
<dbReference type="Proteomes" id="UP000002497">
    <property type="component" value="Unassembled WGS sequence"/>
</dbReference>
<dbReference type="PROSITE" id="PS00028">
    <property type="entry name" value="ZINC_FINGER_C2H2_1"/>
    <property type="match status" value="1"/>
</dbReference>
<dbReference type="OMA" id="MKHANIR"/>
<evidence type="ECO:0000313" key="3">
    <source>
        <dbReference type="EMBL" id="EFW13352.1"/>
    </source>
</evidence>
<dbReference type="PANTHER" id="PTHR37535">
    <property type="entry name" value="FLUG DOMAIN PROTEIN"/>
    <property type="match status" value="1"/>
</dbReference>
<proteinExistence type="predicted"/>
<feature type="compositionally biased region" description="Acidic residues" evidence="1">
    <location>
        <begin position="29"/>
        <end position="42"/>
    </location>
</feature>